<reference evidence="3 4" key="1">
    <citation type="journal article" date="2012" name="J. Bacteriol.">
        <title>Genome sequence of Sphingobium indicum B90A, a hexachlorocyclohexane-degrading bacterium.</title>
        <authorList>
            <person name="Anand S."/>
            <person name="Sangwan N."/>
            <person name="Lata P."/>
            <person name="Kaur J."/>
            <person name="Dua A."/>
            <person name="Singh A.K."/>
            <person name="Verma M."/>
            <person name="Kaur J."/>
            <person name="Khurana J.P."/>
            <person name="Khurana P."/>
            <person name="Mathur S."/>
            <person name="Lal R."/>
        </authorList>
    </citation>
    <scope>NUCLEOTIDE SEQUENCE [LARGE SCALE GENOMIC DNA]</scope>
    <source>
        <strain evidence="4">DSM 16412 / CCM 7286 / MTCC 6364 / B90A</strain>
        <plasmid evidence="3">pSRL2</plasmid>
    </source>
</reference>
<evidence type="ECO:0000313" key="4">
    <source>
        <dbReference type="Proteomes" id="UP000004550"/>
    </source>
</evidence>
<sequence>MTGMSPSRRSGSWIAAIPLMLAAAGPAALAQSTILPEGMAIQLETRQDISSKSARVGDRIELAVARPVTIGGVTLIPAGSPAVGEVSRVRDNGLLGRSGKLDIKVSTVRTGGMDVPVRGQRNSQGKSGTLGAVGAGIVFLPLAVIVRGKDVKLPAGTLFEVYVDREVSLGPAAPPEPAVAAPPEGREAPGGIRTVDPNQALGS</sequence>
<dbReference type="KEGG" id="sinb:SIDU_18305"/>
<dbReference type="AlphaFoldDB" id="A0A1L5BUS1"/>
<feature type="chain" id="PRO_5009860325" evidence="2">
    <location>
        <begin position="31"/>
        <end position="203"/>
    </location>
</feature>
<name>A0A1L5BUS1_SPHIB</name>
<protein>
    <submittedName>
        <fullName evidence="3">Uncharacterized protein</fullName>
    </submittedName>
</protein>
<organism evidence="3 4">
    <name type="scientific">Sphingobium indicum (strain DSM 16412 / CCM 7286 / MTCC 6364 / B90A)</name>
    <dbReference type="NCBI Taxonomy" id="861109"/>
    <lineage>
        <taxon>Bacteria</taxon>
        <taxon>Pseudomonadati</taxon>
        <taxon>Pseudomonadota</taxon>
        <taxon>Alphaproteobacteria</taxon>
        <taxon>Sphingomonadales</taxon>
        <taxon>Sphingomonadaceae</taxon>
        <taxon>Sphingobium</taxon>
    </lineage>
</organism>
<evidence type="ECO:0000256" key="2">
    <source>
        <dbReference type="SAM" id="SignalP"/>
    </source>
</evidence>
<dbReference type="Proteomes" id="UP000004550">
    <property type="component" value="Plasmid pSRL2"/>
</dbReference>
<dbReference type="RefSeq" id="WP_007684543.1">
    <property type="nucleotide sequence ID" value="NZ_CP013072.1"/>
</dbReference>
<geneLocation type="plasmid" evidence="3 4">
    <name>pSRL2</name>
</geneLocation>
<feature type="signal peptide" evidence="2">
    <location>
        <begin position="1"/>
        <end position="30"/>
    </location>
</feature>
<evidence type="ECO:0000256" key="1">
    <source>
        <dbReference type="SAM" id="MobiDB-lite"/>
    </source>
</evidence>
<accession>A0A1L5BUS1</accession>
<keyword evidence="3" id="KW-0614">Plasmid</keyword>
<gene>
    <name evidence="3" type="ORF">SIDU_18305</name>
</gene>
<dbReference type="EMBL" id="CP013072">
    <property type="protein sequence ID" value="APL96600.1"/>
    <property type="molecule type" value="Genomic_DNA"/>
</dbReference>
<proteinExistence type="predicted"/>
<feature type="region of interest" description="Disordered" evidence="1">
    <location>
        <begin position="171"/>
        <end position="203"/>
    </location>
</feature>
<evidence type="ECO:0000313" key="3">
    <source>
        <dbReference type="EMBL" id="APL96600.1"/>
    </source>
</evidence>
<keyword evidence="2" id="KW-0732">Signal</keyword>